<dbReference type="eggNOG" id="KOG0627">
    <property type="taxonomic scope" value="Eukaryota"/>
</dbReference>
<evidence type="ECO:0000256" key="3">
    <source>
        <dbReference type="ARBA" id="ARBA00023015"/>
    </source>
</evidence>
<reference evidence="11 13" key="1">
    <citation type="journal article" date="2011" name="Nature">
        <title>The Medicago genome provides insight into the evolution of rhizobial symbioses.</title>
        <authorList>
            <person name="Young N.D."/>
            <person name="Debelle F."/>
            <person name="Oldroyd G.E."/>
            <person name="Geurts R."/>
            <person name="Cannon S.B."/>
            <person name="Udvardi M.K."/>
            <person name="Benedito V.A."/>
            <person name="Mayer K.F."/>
            <person name="Gouzy J."/>
            <person name="Schoof H."/>
            <person name="Van de Peer Y."/>
            <person name="Proost S."/>
            <person name="Cook D.R."/>
            <person name="Meyers B.C."/>
            <person name="Spannagl M."/>
            <person name="Cheung F."/>
            <person name="De Mita S."/>
            <person name="Krishnakumar V."/>
            <person name="Gundlach H."/>
            <person name="Zhou S."/>
            <person name="Mudge J."/>
            <person name="Bharti A.K."/>
            <person name="Murray J.D."/>
            <person name="Naoumkina M.A."/>
            <person name="Rosen B."/>
            <person name="Silverstein K.A."/>
            <person name="Tang H."/>
            <person name="Rombauts S."/>
            <person name="Zhao P.X."/>
            <person name="Zhou P."/>
            <person name="Barbe V."/>
            <person name="Bardou P."/>
            <person name="Bechner M."/>
            <person name="Bellec A."/>
            <person name="Berger A."/>
            <person name="Berges H."/>
            <person name="Bidwell S."/>
            <person name="Bisseling T."/>
            <person name="Choisne N."/>
            <person name="Couloux A."/>
            <person name="Denny R."/>
            <person name="Deshpande S."/>
            <person name="Dai X."/>
            <person name="Doyle J.J."/>
            <person name="Dudez A.M."/>
            <person name="Farmer A.D."/>
            <person name="Fouteau S."/>
            <person name="Franken C."/>
            <person name="Gibelin C."/>
            <person name="Gish J."/>
            <person name="Goldstein S."/>
            <person name="Gonzalez A.J."/>
            <person name="Green P.J."/>
            <person name="Hallab A."/>
            <person name="Hartog M."/>
            <person name="Hua A."/>
            <person name="Humphray S.J."/>
            <person name="Jeong D.H."/>
            <person name="Jing Y."/>
            <person name="Jocker A."/>
            <person name="Kenton S.M."/>
            <person name="Kim D.J."/>
            <person name="Klee K."/>
            <person name="Lai H."/>
            <person name="Lang C."/>
            <person name="Lin S."/>
            <person name="Macmil S.L."/>
            <person name="Magdelenat G."/>
            <person name="Matthews L."/>
            <person name="McCorrison J."/>
            <person name="Monaghan E.L."/>
            <person name="Mun J.H."/>
            <person name="Najar F.Z."/>
            <person name="Nicholson C."/>
            <person name="Noirot C."/>
            <person name="O'Bleness M."/>
            <person name="Paule C.R."/>
            <person name="Poulain J."/>
            <person name="Prion F."/>
            <person name="Qin B."/>
            <person name="Qu C."/>
            <person name="Retzel E.F."/>
            <person name="Riddle C."/>
            <person name="Sallet E."/>
            <person name="Samain S."/>
            <person name="Samson N."/>
            <person name="Sanders I."/>
            <person name="Saurat O."/>
            <person name="Scarpelli C."/>
            <person name="Schiex T."/>
            <person name="Segurens B."/>
            <person name="Severin A.J."/>
            <person name="Sherrier D.J."/>
            <person name="Shi R."/>
            <person name="Sims S."/>
            <person name="Singer S.R."/>
            <person name="Sinharoy S."/>
            <person name="Sterck L."/>
            <person name="Viollet A."/>
            <person name="Wang B.B."/>
            <person name="Wang K."/>
            <person name="Wang M."/>
            <person name="Wang X."/>
            <person name="Warfsmann J."/>
            <person name="Weissenbach J."/>
            <person name="White D.D."/>
            <person name="White J.D."/>
            <person name="Wiley G.B."/>
            <person name="Wincker P."/>
            <person name="Xing Y."/>
            <person name="Yang L."/>
            <person name="Yao Z."/>
            <person name="Ying F."/>
            <person name="Zhai J."/>
            <person name="Zhou L."/>
            <person name="Zuber A."/>
            <person name="Denarie J."/>
            <person name="Dixon R.A."/>
            <person name="May G.D."/>
            <person name="Schwartz D.C."/>
            <person name="Rogers J."/>
            <person name="Quetier F."/>
            <person name="Town C.D."/>
            <person name="Roe B.A."/>
        </authorList>
    </citation>
    <scope>NUCLEOTIDE SEQUENCE [LARGE SCALE GENOMIC DNA]</scope>
    <source>
        <strain evidence="11">A17</strain>
        <strain evidence="12 13">cv. Jemalong A17</strain>
    </source>
</reference>
<reference evidence="12" key="3">
    <citation type="submission" date="2015-04" db="UniProtKB">
        <authorList>
            <consortium name="EnsemblPlants"/>
        </authorList>
    </citation>
    <scope>IDENTIFICATION</scope>
    <source>
        <strain evidence="12">cv. Jemalong A17</strain>
    </source>
</reference>
<dbReference type="InterPro" id="IPR036388">
    <property type="entry name" value="WH-like_DNA-bd_sf"/>
</dbReference>
<dbReference type="AlphaFoldDB" id="G7IHY2"/>
<reference evidence="11 13" key="2">
    <citation type="journal article" date="2014" name="BMC Genomics">
        <title>An improved genome release (version Mt4.0) for the model legume Medicago truncatula.</title>
        <authorList>
            <person name="Tang H."/>
            <person name="Krishnakumar V."/>
            <person name="Bidwell S."/>
            <person name="Rosen B."/>
            <person name="Chan A."/>
            <person name="Zhou S."/>
            <person name="Gentzbittel L."/>
            <person name="Childs K.L."/>
            <person name="Yandell M."/>
            <person name="Gundlach H."/>
            <person name="Mayer K.F."/>
            <person name="Schwartz D.C."/>
            <person name="Town C.D."/>
        </authorList>
    </citation>
    <scope>GENOME REANNOTATION</scope>
    <source>
        <strain evidence="12 13">cv. Jemalong A17</strain>
    </source>
</reference>
<keyword evidence="13" id="KW-1185">Reference proteome</keyword>
<evidence type="ECO:0000313" key="11">
    <source>
        <dbReference type="EMBL" id="AES67911.2"/>
    </source>
</evidence>
<evidence type="ECO:0000256" key="2">
    <source>
        <dbReference type="ARBA" id="ARBA00022553"/>
    </source>
</evidence>
<proteinExistence type="inferred from homology"/>
<protein>
    <submittedName>
        <fullName evidence="11">Heat shock transcription factor A8</fullName>
    </submittedName>
</protein>
<dbReference type="EMBL" id="CM001218">
    <property type="protein sequence ID" value="AES67911.2"/>
    <property type="molecule type" value="Genomic_DNA"/>
</dbReference>
<dbReference type="SMART" id="SM00415">
    <property type="entry name" value="HSF"/>
    <property type="match status" value="1"/>
</dbReference>
<evidence type="ECO:0000256" key="9">
    <source>
        <dbReference type="SAM" id="MobiDB-lite"/>
    </source>
</evidence>
<name>G7IHY2_MEDTR</name>
<evidence type="ECO:0000256" key="7">
    <source>
        <dbReference type="ARBA" id="ARBA00023242"/>
    </source>
</evidence>
<dbReference type="InterPro" id="IPR000232">
    <property type="entry name" value="HSF_DNA-bd"/>
</dbReference>
<dbReference type="GO" id="GO:0034605">
    <property type="term" value="P:cellular response to heat"/>
    <property type="evidence" value="ECO:0000318"/>
    <property type="project" value="GO_Central"/>
</dbReference>
<dbReference type="GO" id="GO:0003700">
    <property type="term" value="F:DNA-binding transcription factor activity"/>
    <property type="evidence" value="ECO:0000318"/>
    <property type="project" value="GO_Central"/>
</dbReference>
<evidence type="ECO:0000256" key="5">
    <source>
        <dbReference type="ARBA" id="ARBA00023125"/>
    </source>
</evidence>
<dbReference type="SUPFAM" id="SSF46785">
    <property type="entry name" value="Winged helix' DNA-binding domain"/>
    <property type="match status" value="1"/>
</dbReference>
<evidence type="ECO:0000256" key="8">
    <source>
        <dbReference type="ARBA" id="ARBA00061350"/>
    </source>
</evidence>
<dbReference type="HOGENOM" id="CLU_030308_0_0_1"/>
<dbReference type="Proteomes" id="UP000002051">
    <property type="component" value="Chromosome 2"/>
</dbReference>
<evidence type="ECO:0000313" key="12">
    <source>
        <dbReference type="EnsemblPlants" id="AES67911"/>
    </source>
</evidence>
<comment type="similarity">
    <text evidence="8">Belongs to the HSF family. Class A subfamily.</text>
</comment>
<keyword evidence="4 11" id="KW-0346">Stress response</keyword>
<feature type="domain" description="HSF-type DNA-binding" evidence="10">
    <location>
        <begin position="28"/>
        <end position="121"/>
    </location>
</feature>
<dbReference type="OrthoDB" id="60033at2759"/>
<keyword evidence="2" id="KW-0597">Phosphoprotein</keyword>
<accession>G7IHY2</accession>
<dbReference type="PaxDb" id="3880-AES67911"/>
<feature type="region of interest" description="Disordered" evidence="9">
    <location>
        <begin position="1"/>
        <end position="28"/>
    </location>
</feature>
<keyword evidence="3" id="KW-0805">Transcription regulation</keyword>
<evidence type="ECO:0000256" key="6">
    <source>
        <dbReference type="ARBA" id="ARBA00023163"/>
    </source>
</evidence>
<dbReference type="Gene3D" id="1.10.10.10">
    <property type="entry name" value="Winged helix-like DNA-binding domain superfamily/Winged helix DNA-binding domain"/>
    <property type="match status" value="1"/>
</dbReference>
<dbReference type="Pfam" id="PF00447">
    <property type="entry name" value="HSF_DNA-bind"/>
    <property type="match status" value="1"/>
</dbReference>
<dbReference type="GO" id="GO:0005634">
    <property type="term" value="C:nucleus"/>
    <property type="evidence" value="ECO:0000318"/>
    <property type="project" value="GO_Central"/>
</dbReference>
<evidence type="ECO:0000256" key="4">
    <source>
        <dbReference type="ARBA" id="ARBA00023016"/>
    </source>
</evidence>
<accession>A0A0C3V967</accession>
<evidence type="ECO:0000313" key="13">
    <source>
        <dbReference type="Proteomes" id="UP000002051"/>
    </source>
</evidence>
<keyword evidence="7" id="KW-0539">Nucleus</keyword>
<evidence type="ECO:0000259" key="10">
    <source>
        <dbReference type="SMART" id="SM00415"/>
    </source>
</evidence>
<dbReference type="GO" id="GO:0043565">
    <property type="term" value="F:sequence-specific DNA binding"/>
    <property type="evidence" value="ECO:0007669"/>
    <property type="project" value="InterPro"/>
</dbReference>
<dbReference type="FunFam" id="1.10.10.10:FF:000057">
    <property type="entry name" value="Heat shock transcription factor 1"/>
    <property type="match status" value="1"/>
</dbReference>
<evidence type="ECO:0000256" key="1">
    <source>
        <dbReference type="ARBA" id="ARBA00004123"/>
    </source>
</evidence>
<organism evidence="11 13">
    <name type="scientific">Medicago truncatula</name>
    <name type="common">Barrel medic</name>
    <name type="synonym">Medicago tribuloides</name>
    <dbReference type="NCBI Taxonomy" id="3880"/>
    <lineage>
        <taxon>Eukaryota</taxon>
        <taxon>Viridiplantae</taxon>
        <taxon>Streptophyta</taxon>
        <taxon>Embryophyta</taxon>
        <taxon>Tracheophyta</taxon>
        <taxon>Spermatophyta</taxon>
        <taxon>Magnoliopsida</taxon>
        <taxon>eudicotyledons</taxon>
        <taxon>Gunneridae</taxon>
        <taxon>Pentapetalae</taxon>
        <taxon>rosids</taxon>
        <taxon>fabids</taxon>
        <taxon>Fabales</taxon>
        <taxon>Fabaceae</taxon>
        <taxon>Papilionoideae</taxon>
        <taxon>50 kb inversion clade</taxon>
        <taxon>NPAAA clade</taxon>
        <taxon>Hologalegina</taxon>
        <taxon>IRL clade</taxon>
        <taxon>Trifolieae</taxon>
        <taxon>Medicago</taxon>
    </lineage>
</organism>
<dbReference type="STRING" id="3880.G7IHY2"/>
<gene>
    <name evidence="12" type="primary">11441989</name>
    <name evidence="11" type="ordered locus">MTR_2g100680</name>
</gene>
<comment type="subcellular location">
    <subcellularLocation>
        <location evidence="1">Nucleus</location>
    </subcellularLocation>
</comment>
<dbReference type="PRINTS" id="PR00056">
    <property type="entry name" value="HSFDOMAIN"/>
</dbReference>
<keyword evidence="6" id="KW-0804">Transcription</keyword>
<dbReference type="PANTHER" id="PTHR10015">
    <property type="entry name" value="HEAT SHOCK TRANSCRIPTION FACTOR"/>
    <property type="match status" value="1"/>
</dbReference>
<keyword evidence="5" id="KW-0238">DNA-binding</keyword>
<dbReference type="EnsemblPlants" id="AES67911">
    <property type="protein sequence ID" value="AES67911"/>
    <property type="gene ID" value="MTR_2g100680"/>
</dbReference>
<sequence length="454" mass="51221">MPTTTGLPHDKMDGVPLSSFGGGRNGGNPTPFVQKTYDMVDDSATDDIISWSPMNNSFIVWNPPEFAGVLLPTYFKHNNFASFIRQLNTYGFRKKDSERWEFANEEFIKDQKHLLKNIHRRKPIHSHSHPPGSAVDPERAAFEKEIEKLSQEKNYLESSVLNYKHHQSTAKFQLDNFQQLLDGMEIRQTRVLNYFEKALQNPTFVDRLKRKIESMDAAACNKKRRLPHVDHVQPVAAGSLIDNHSNFSLGFENVFHQNFLNKLRLELSPSVSDMNLVSGSTHVSTENEESLQKNLSEGELTEMQTRTDVAFAPETLELADPGASFAFNMDSCLSRRATTTKSPNLQSLEPSSKEGDSYISRQLNLTLASCTLEFNRNSYSARSPQIDCQKIGNMAESRVNASGKESEIGVYSKRNLANKVLNLASPQEVSGSIQVKPAAPKRVNDLFWEQFLTE</sequence>
<dbReference type="InterPro" id="IPR036390">
    <property type="entry name" value="WH_DNA-bd_sf"/>
</dbReference>
<dbReference type="PANTHER" id="PTHR10015:SF377">
    <property type="entry name" value="HEAT STRESS TRANSCRIPTION FACTOR A-5"/>
    <property type="match status" value="1"/>
</dbReference>